<feature type="transmembrane region" description="Helical" evidence="15">
    <location>
        <begin position="83"/>
        <end position="104"/>
    </location>
</feature>
<keyword evidence="12 15" id="KW-1133">Transmembrane helix</keyword>
<comment type="caution">
    <text evidence="17">The sequence shown here is derived from an EMBL/GenBank/DDBJ whole genome shotgun (WGS) entry which is preliminary data.</text>
</comment>
<name>A0A5K0U878_9VIRU</name>
<dbReference type="InterPro" id="IPR050928">
    <property type="entry name" value="ATP-dep_Zn_Metalloprotease"/>
</dbReference>
<evidence type="ECO:0000256" key="2">
    <source>
        <dbReference type="ARBA" id="ARBA00004141"/>
    </source>
</evidence>
<feature type="domain" description="AAA+ ATPase" evidence="16">
    <location>
        <begin position="173"/>
        <end position="309"/>
    </location>
</feature>
<keyword evidence="5 15" id="KW-0812">Transmembrane</keyword>
<evidence type="ECO:0000313" key="18">
    <source>
        <dbReference type="Proteomes" id="UP000594342"/>
    </source>
</evidence>
<keyword evidence="4" id="KW-0645">Protease</keyword>
<protein>
    <submittedName>
        <fullName evidence="17">CYFA0S28e00188g1_1</fullName>
    </submittedName>
</protein>
<reference evidence="17 18" key="1">
    <citation type="submission" date="2018-10" db="EMBL/GenBank/DDBJ databases">
        <authorList>
            <consortium name="IHU Genomes"/>
        </authorList>
    </citation>
    <scope>NUCLEOTIDE SEQUENCE [LARGE SCALE GENOMIC DNA]</scope>
    <source>
        <strain evidence="17 18">A1</strain>
    </source>
</reference>
<dbReference type="GO" id="GO:0046872">
    <property type="term" value="F:metal ion binding"/>
    <property type="evidence" value="ECO:0007669"/>
    <property type="project" value="UniProtKB-KW"/>
</dbReference>
<keyword evidence="8" id="KW-0378">Hydrolase</keyword>
<dbReference type="Gene3D" id="1.10.8.60">
    <property type="match status" value="1"/>
</dbReference>
<dbReference type="InterPro" id="IPR003959">
    <property type="entry name" value="ATPase_AAA_core"/>
</dbReference>
<evidence type="ECO:0000256" key="15">
    <source>
        <dbReference type="SAM" id="Phobius"/>
    </source>
</evidence>
<dbReference type="PANTHER" id="PTHR43655:SF2">
    <property type="entry name" value="AFG3 LIKE MATRIX AAA PEPTIDASE SUBUNIT 2, ISOFORM A"/>
    <property type="match status" value="1"/>
</dbReference>
<dbReference type="InterPro" id="IPR000642">
    <property type="entry name" value="Peptidase_M41"/>
</dbReference>
<dbReference type="InterPro" id="IPR037219">
    <property type="entry name" value="Peptidase_M41-like"/>
</dbReference>
<dbReference type="GO" id="GO:0016887">
    <property type="term" value="F:ATP hydrolysis activity"/>
    <property type="evidence" value="ECO:0007669"/>
    <property type="project" value="InterPro"/>
</dbReference>
<evidence type="ECO:0000256" key="11">
    <source>
        <dbReference type="ARBA" id="ARBA00022946"/>
    </source>
</evidence>
<evidence type="ECO:0000256" key="1">
    <source>
        <dbReference type="ARBA" id="ARBA00001947"/>
    </source>
</evidence>
<keyword evidence="9" id="KW-0862">Zinc</keyword>
<dbReference type="Pfam" id="PF17862">
    <property type="entry name" value="AAA_lid_3"/>
    <property type="match status" value="1"/>
</dbReference>
<dbReference type="EMBL" id="UPSH01000001">
    <property type="protein sequence ID" value="VBB18015.1"/>
    <property type="molecule type" value="Genomic_DNA"/>
</dbReference>
<evidence type="ECO:0000256" key="8">
    <source>
        <dbReference type="ARBA" id="ARBA00022801"/>
    </source>
</evidence>
<comment type="subcellular location">
    <subcellularLocation>
        <location evidence="2">Membrane</location>
        <topology evidence="2">Multi-pass membrane protein</topology>
    </subcellularLocation>
</comment>
<organism evidence="17 18">
    <name type="scientific">Yasminevirus sp. GU-2018</name>
    <dbReference type="NCBI Taxonomy" id="2420051"/>
    <lineage>
        <taxon>Viruses</taxon>
        <taxon>Varidnaviria</taxon>
        <taxon>Bamfordvirae</taxon>
        <taxon>Nucleocytoviricota</taxon>
        <taxon>Megaviricetes</taxon>
        <taxon>Imitervirales</taxon>
        <taxon>Mimiviridae</taxon>
        <taxon>Klosneuvirinae</taxon>
        <taxon>Yasminevirus</taxon>
        <taxon>Yasminevirus saudimassiliense</taxon>
    </lineage>
</organism>
<dbReference type="InterPro" id="IPR003593">
    <property type="entry name" value="AAA+_ATPase"/>
</dbReference>
<dbReference type="GO" id="GO:0004176">
    <property type="term" value="F:ATP-dependent peptidase activity"/>
    <property type="evidence" value="ECO:0007669"/>
    <property type="project" value="InterPro"/>
</dbReference>
<evidence type="ECO:0000256" key="9">
    <source>
        <dbReference type="ARBA" id="ARBA00022833"/>
    </source>
</evidence>
<evidence type="ECO:0000256" key="7">
    <source>
        <dbReference type="ARBA" id="ARBA00022741"/>
    </source>
</evidence>
<dbReference type="SMART" id="SM00382">
    <property type="entry name" value="AAA"/>
    <property type="match status" value="1"/>
</dbReference>
<evidence type="ECO:0000256" key="4">
    <source>
        <dbReference type="ARBA" id="ARBA00022670"/>
    </source>
</evidence>
<dbReference type="CDD" id="cd19501">
    <property type="entry name" value="RecA-like_FtsH"/>
    <property type="match status" value="1"/>
</dbReference>
<gene>
    <name evidence="17" type="ORF">YASMINEVIRUS_478</name>
</gene>
<dbReference type="InterPro" id="IPR041569">
    <property type="entry name" value="AAA_lid_3"/>
</dbReference>
<dbReference type="InterPro" id="IPR027417">
    <property type="entry name" value="P-loop_NTPase"/>
</dbReference>
<keyword evidence="11" id="KW-0809">Transit peptide</keyword>
<evidence type="ECO:0000256" key="12">
    <source>
        <dbReference type="ARBA" id="ARBA00022989"/>
    </source>
</evidence>
<dbReference type="GO" id="GO:0004222">
    <property type="term" value="F:metalloendopeptidase activity"/>
    <property type="evidence" value="ECO:0007669"/>
    <property type="project" value="InterPro"/>
</dbReference>
<comment type="cofactor">
    <cofactor evidence="1">
        <name>Zn(2+)</name>
        <dbReference type="ChEBI" id="CHEBI:29105"/>
    </cofactor>
</comment>
<evidence type="ECO:0000256" key="14">
    <source>
        <dbReference type="ARBA" id="ARBA00023136"/>
    </source>
</evidence>
<dbReference type="PANTHER" id="PTHR43655">
    <property type="entry name" value="ATP-DEPENDENT PROTEASE"/>
    <property type="match status" value="1"/>
</dbReference>
<dbReference type="FunFam" id="3.40.50.300:FF:000277">
    <property type="entry name" value="ATP-dependent zinc metalloprotease FtsH"/>
    <property type="match status" value="1"/>
</dbReference>
<dbReference type="Pfam" id="PF01434">
    <property type="entry name" value="Peptidase_M41"/>
    <property type="match status" value="1"/>
</dbReference>
<accession>A0A5K0U878</accession>
<evidence type="ECO:0000256" key="5">
    <source>
        <dbReference type="ARBA" id="ARBA00022692"/>
    </source>
</evidence>
<dbReference type="FunFam" id="1.20.58.760:FF:000001">
    <property type="entry name" value="ATP-dependent zinc metalloprotease FtsH"/>
    <property type="match status" value="1"/>
</dbReference>
<keyword evidence="10" id="KW-0067">ATP-binding</keyword>
<evidence type="ECO:0000259" key="16">
    <source>
        <dbReference type="SMART" id="SM00382"/>
    </source>
</evidence>
<evidence type="ECO:0000313" key="17">
    <source>
        <dbReference type="EMBL" id="VBB18015.1"/>
    </source>
</evidence>
<evidence type="ECO:0000256" key="13">
    <source>
        <dbReference type="ARBA" id="ARBA00023049"/>
    </source>
</evidence>
<keyword evidence="14 15" id="KW-0472">Membrane</keyword>
<keyword evidence="18" id="KW-1185">Reference proteome</keyword>
<dbReference type="Gene3D" id="3.40.50.300">
    <property type="entry name" value="P-loop containing nucleotide triphosphate hydrolases"/>
    <property type="match status" value="1"/>
</dbReference>
<dbReference type="Gene3D" id="1.20.58.760">
    <property type="entry name" value="Peptidase M41"/>
    <property type="match status" value="1"/>
</dbReference>
<dbReference type="GO" id="GO:0016020">
    <property type="term" value="C:membrane"/>
    <property type="evidence" value="ECO:0007669"/>
    <property type="project" value="UniProtKB-SubCell"/>
</dbReference>
<comment type="similarity">
    <text evidence="3">In the C-terminal section; belongs to the peptidase M41 family.</text>
</comment>
<keyword evidence="6" id="KW-0479">Metal-binding</keyword>
<evidence type="ECO:0000256" key="6">
    <source>
        <dbReference type="ARBA" id="ARBA00022723"/>
    </source>
</evidence>
<evidence type="ECO:0000256" key="10">
    <source>
        <dbReference type="ARBA" id="ARBA00022840"/>
    </source>
</evidence>
<evidence type="ECO:0000256" key="3">
    <source>
        <dbReference type="ARBA" id="ARBA00010044"/>
    </source>
</evidence>
<dbReference type="Proteomes" id="UP000594342">
    <property type="component" value="Unassembled WGS sequence"/>
</dbReference>
<keyword evidence="13" id="KW-0482">Metalloprotease</keyword>
<dbReference type="Pfam" id="PF00004">
    <property type="entry name" value="AAA"/>
    <property type="match status" value="1"/>
</dbReference>
<dbReference type="SUPFAM" id="SSF140990">
    <property type="entry name" value="FtsH protease domain-like"/>
    <property type="match status" value="1"/>
</dbReference>
<proteinExistence type="inferred from homology"/>
<sequence length="599" mass="65500">MELYEIVCYAKEFIKTSSFLFLTKHLNTEQLNYINSIGKGVSSEIGFDSGFGSITGGLIKLASEEAPKAFKVASSGGGVVSSFTNFTIFALMIIVLFYVLFNIMKSNNGESSSMLGDLDVESNSGVVSGKRSTTASNTKFADVAGLIEAKEEVKVFVDIMKNRDKYLKMGAKLPKGFLMVGPPGCGKTLLAKAIAGEAGVNFIAANGSEFDEMYVGVGASRVRNLFKKARENAPCIVFIDEIDGIGGKRGQVDNREHDKTLNNLLTEMDGFHDRDQILCIGATNRLETLDEALRRSGRFDKHIVVDTPSLEARREIFSLYLKKLKLDINKDSGADPQTIDTLSRELAKITPGVSGADIENICNQAAIIAVNEKSEVVTLDHLKRAVEDVCIGGQRRSRKVNESEKKVVAYHESGHAVLGYILKNTGAPQIISCIPRGAGNLGYTMPHHEDEMLKSRQKMIEDISALLGGTIAEEVFFSGEITTGASNDIERATALAYAMCTQYGMSKQIGKIQMSIERENRVSGGPKVSQETMSEVDKVVKKLVSDIYTVSKEIMIKNSKLVEILANYLLEKEEIRKDKIEELLGPAPYKSITLSAIDF</sequence>
<dbReference type="GO" id="GO:0006508">
    <property type="term" value="P:proteolysis"/>
    <property type="evidence" value="ECO:0007669"/>
    <property type="project" value="UniProtKB-KW"/>
</dbReference>
<dbReference type="GO" id="GO:0005524">
    <property type="term" value="F:ATP binding"/>
    <property type="evidence" value="ECO:0007669"/>
    <property type="project" value="UniProtKB-KW"/>
</dbReference>
<keyword evidence="7" id="KW-0547">Nucleotide-binding</keyword>
<dbReference type="SUPFAM" id="SSF52540">
    <property type="entry name" value="P-loop containing nucleoside triphosphate hydrolases"/>
    <property type="match status" value="1"/>
</dbReference>